<name>A0A0R3U215_MESCO</name>
<sequence>MKRRARFLVPLQKLISEGETFREGNKNSGNGKEGTCKEQRKPSILARKFDFGTVFRDPIKMNIRRPFNSRPWQLFLPDKVRDHLSRRGYILDWGDESNPRKLPADDLGNKAVPKCSLYNAESSPVVKPAYLSRPDSLVDTVGSTQEVGIEVVSSPDPSPFTNLGTLGNCVNYNTKSGPPAYSHSSFPSDETSCCGIKHCRRNCVFDYACRRTNADRKPSPSTTVIEVIDCNPRVPILTYPRESNTRRTEERSRPPPPRETETRKTLNIRSLGYSETIYAGTIGTREGHNTGLECTFKNNHSPNGLYLCEALSPTFTEDTDNVTTTLAMLDDDSLLESLPINETSTIINLPDSEHSSDETSQRNIIATEEEVSEPLTSIEGQPTKAEQQKFEFPEIMIRGGSNTKEVQVPMCMGLNENQWKRPHHRPCFPCRMCSFRDAALQTDFKNTWSTRLQNSQPIQPCFRRMYVERGPILKSAPRRYHSTLRITTPIQRNAFPDIISDRVHASNGDFNGSLFS</sequence>
<accession>A0A0R3U215</accession>
<keyword evidence="3" id="KW-1185">Reference proteome</keyword>
<protein>
    <submittedName>
        <fullName evidence="2 4">Uncharacterized protein</fullName>
    </submittedName>
</protein>
<feature type="region of interest" description="Disordered" evidence="1">
    <location>
        <begin position="19"/>
        <end position="39"/>
    </location>
</feature>
<reference evidence="4" key="1">
    <citation type="submission" date="2017-02" db="UniProtKB">
        <authorList>
            <consortium name="WormBaseParasite"/>
        </authorList>
    </citation>
    <scope>IDENTIFICATION</scope>
</reference>
<dbReference type="WBParaSite" id="MCOS_0000046101-mRNA-1">
    <property type="protein sequence ID" value="MCOS_0000046101-mRNA-1"/>
    <property type="gene ID" value="MCOS_0000046101"/>
</dbReference>
<dbReference type="Proteomes" id="UP000267029">
    <property type="component" value="Unassembled WGS sequence"/>
</dbReference>
<proteinExistence type="predicted"/>
<dbReference type="AlphaFoldDB" id="A0A0R3U215"/>
<evidence type="ECO:0000313" key="3">
    <source>
        <dbReference type="Proteomes" id="UP000267029"/>
    </source>
</evidence>
<gene>
    <name evidence="2" type="ORF">MCOS_LOCUS462</name>
</gene>
<organism evidence="4">
    <name type="scientific">Mesocestoides corti</name>
    <name type="common">Flatworm</name>
    <dbReference type="NCBI Taxonomy" id="53468"/>
    <lineage>
        <taxon>Eukaryota</taxon>
        <taxon>Metazoa</taxon>
        <taxon>Spiralia</taxon>
        <taxon>Lophotrochozoa</taxon>
        <taxon>Platyhelminthes</taxon>
        <taxon>Cestoda</taxon>
        <taxon>Eucestoda</taxon>
        <taxon>Cyclophyllidea</taxon>
        <taxon>Mesocestoididae</taxon>
        <taxon>Mesocestoides</taxon>
    </lineage>
</organism>
<feature type="compositionally biased region" description="Basic and acidic residues" evidence="1">
    <location>
        <begin position="243"/>
        <end position="262"/>
    </location>
</feature>
<evidence type="ECO:0000313" key="2">
    <source>
        <dbReference type="EMBL" id="VDD74459.1"/>
    </source>
</evidence>
<reference evidence="2 3" key="2">
    <citation type="submission" date="2018-10" db="EMBL/GenBank/DDBJ databases">
        <authorList>
            <consortium name="Pathogen Informatics"/>
        </authorList>
    </citation>
    <scope>NUCLEOTIDE SEQUENCE [LARGE SCALE GENOMIC DNA]</scope>
</reference>
<feature type="region of interest" description="Disordered" evidence="1">
    <location>
        <begin position="236"/>
        <end position="262"/>
    </location>
</feature>
<evidence type="ECO:0000256" key="1">
    <source>
        <dbReference type="SAM" id="MobiDB-lite"/>
    </source>
</evidence>
<dbReference type="EMBL" id="UXSR01000040">
    <property type="protein sequence ID" value="VDD74459.1"/>
    <property type="molecule type" value="Genomic_DNA"/>
</dbReference>
<evidence type="ECO:0000313" key="4">
    <source>
        <dbReference type="WBParaSite" id="MCOS_0000046101-mRNA-1"/>
    </source>
</evidence>